<evidence type="ECO:0008006" key="10">
    <source>
        <dbReference type="Google" id="ProtNLM"/>
    </source>
</evidence>
<evidence type="ECO:0000256" key="2">
    <source>
        <dbReference type="ARBA" id="ARBA00022679"/>
    </source>
</evidence>
<evidence type="ECO:0000256" key="1">
    <source>
        <dbReference type="ARBA" id="ARBA00022603"/>
    </source>
</evidence>
<dbReference type="PANTHER" id="PTHR11746">
    <property type="entry name" value="O-METHYLTRANSFERASE"/>
    <property type="match status" value="1"/>
</dbReference>
<dbReference type="Proteomes" id="UP000327013">
    <property type="component" value="Unassembled WGS sequence"/>
</dbReference>
<protein>
    <recommendedName>
        <fullName evidence="10">O-methyltransferase domain-containing protein</fullName>
    </recommendedName>
</protein>
<keyword evidence="5" id="KW-1133">Transmembrane helix</keyword>
<comment type="caution">
    <text evidence="8">The sequence shown here is derived from an EMBL/GenBank/DDBJ whole genome shotgun (WGS) entry which is preliminary data.</text>
</comment>
<dbReference type="OrthoDB" id="1606438at2759"/>
<evidence type="ECO:0000313" key="8">
    <source>
        <dbReference type="EMBL" id="KAC1909366.1"/>
    </source>
</evidence>
<evidence type="ECO:0000256" key="4">
    <source>
        <dbReference type="PIRSR" id="PIRSR005739-1"/>
    </source>
</evidence>
<reference evidence="8 9" key="1">
    <citation type="submission" date="2019-06" db="EMBL/GenBank/DDBJ databases">
        <title>A chromosomal-level reference genome of Carpinus fangiana (Coryloideae, Betulaceae).</title>
        <authorList>
            <person name="Yang X."/>
            <person name="Wang Z."/>
            <person name="Zhang L."/>
            <person name="Hao G."/>
            <person name="Liu J."/>
            <person name="Yang Y."/>
        </authorList>
    </citation>
    <scope>NUCLEOTIDE SEQUENCE [LARGE SCALE GENOMIC DNA]</scope>
    <source>
        <strain evidence="8">Cfa_2016G</strain>
        <tissue evidence="8">Leaf</tissue>
    </source>
</reference>
<dbReference type="PROSITE" id="PS51683">
    <property type="entry name" value="SAM_OMT_II"/>
    <property type="match status" value="1"/>
</dbReference>
<dbReference type="InterPro" id="IPR012967">
    <property type="entry name" value="COMT_dimerisation"/>
</dbReference>
<evidence type="ECO:0000256" key="5">
    <source>
        <dbReference type="SAM" id="Phobius"/>
    </source>
</evidence>
<feature type="domain" description="O-methyltransferase dimerisation" evidence="7">
    <location>
        <begin position="14"/>
        <end position="110"/>
    </location>
</feature>
<dbReference type="InterPro" id="IPR001077">
    <property type="entry name" value="COMT_C"/>
</dbReference>
<feature type="active site" description="Proton acceptor" evidence="4">
    <location>
        <position position="294"/>
    </location>
</feature>
<sequence length="388" mass="42993">MASREDDDACLYAMHVSTSHIFPIVLTTAIELNLFDIIASTLRANRDAYVSTSEIASQLPTKNPDAPSLLDRMLFLLATYSLLTCSVRTCEDGRVERLYGISPAGKFYVQNEDGGNLASMALINSPINSAAAGVWYVCVYIYIYYCLPLTIYILLKVFWRSFCYRLHLKDAVLEEGNPFEKLHGISIFQYFKADPTLNKLFNKAMADLSEITMKKILQTYKGFEGVSAMVDVAGGTGATLNMIISKYPSIKGMNFDLPHVIQHAPSYPGIEHVGGDMYASVPKGDAIMMKSICHSWSDGHCIQILKNCHKELQQSGKLIIIDFVMPEAPESTDAAKFVSAIDNSMLAFCGGKERTEKEFEALGKSSGFSGFQVICRVYNVVGVMELYK</sequence>
<accession>A0A5N6L694</accession>
<dbReference type="FunFam" id="1.10.10.10:FF:000357">
    <property type="entry name" value="Caffeic acid 3-O-methyltransferase"/>
    <property type="match status" value="1"/>
</dbReference>
<dbReference type="InterPro" id="IPR036388">
    <property type="entry name" value="WH-like_DNA-bd_sf"/>
</dbReference>
<keyword evidence="9" id="KW-1185">Reference proteome</keyword>
<dbReference type="InterPro" id="IPR036390">
    <property type="entry name" value="WH_DNA-bd_sf"/>
</dbReference>
<dbReference type="PIRSF" id="PIRSF005739">
    <property type="entry name" value="O-mtase"/>
    <property type="match status" value="1"/>
</dbReference>
<feature type="domain" description="O-methyltransferase C-terminal" evidence="6">
    <location>
        <begin position="167"/>
        <end position="369"/>
    </location>
</feature>
<keyword evidence="2" id="KW-0808">Transferase</keyword>
<keyword evidence="3" id="KW-0949">S-adenosyl-L-methionine</keyword>
<evidence type="ECO:0000313" key="9">
    <source>
        <dbReference type="Proteomes" id="UP000327013"/>
    </source>
</evidence>
<organism evidence="8 9">
    <name type="scientific">Carpinus fangiana</name>
    <dbReference type="NCBI Taxonomy" id="176857"/>
    <lineage>
        <taxon>Eukaryota</taxon>
        <taxon>Viridiplantae</taxon>
        <taxon>Streptophyta</taxon>
        <taxon>Embryophyta</taxon>
        <taxon>Tracheophyta</taxon>
        <taxon>Spermatophyta</taxon>
        <taxon>Magnoliopsida</taxon>
        <taxon>eudicotyledons</taxon>
        <taxon>Gunneridae</taxon>
        <taxon>Pentapetalae</taxon>
        <taxon>rosids</taxon>
        <taxon>fabids</taxon>
        <taxon>Fagales</taxon>
        <taxon>Betulaceae</taxon>
        <taxon>Carpinus</taxon>
    </lineage>
</organism>
<dbReference type="InterPro" id="IPR016461">
    <property type="entry name" value="COMT-like"/>
</dbReference>
<dbReference type="SUPFAM" id="SSF53335">
    <property type="entry name" value="S-adenosyl-L-methionine-dependent methyltransferases"/>
    <property type="match status" value="1"/>
</dbReference>
<keyword evidence="5" id="KW-0812">Transmembrane</keyword>
<keyword evidence="5" id="KW-0472">Membrane</keyword>
<dbReference type="Pfam" id="PF08100">
    <property type="entry name" value="Dimerisation"/>
    <property type="match status" value="1"/>
</dbReference>
<dbReference type="EMBL" id="VIBQ01000602">
    <property type="protein sequence ID" value="KAC1909366.1"/>
    <property type="molecule type" value="Genomic_DNA"/>
</dbReference>
<dbReference type="Pfam" id="PF00891">
    <property type="entry name" value="Methyltransf_2"/>
    <property type="match status" value="1"/>
</dbReference>
<dbReference type="SUPFAM" id="SSF46785">
    <property type="entry name" value="Winged helix' DNA-binding domain"/>
    <property type="match status" value="1"/>
</dbReference>
<dbReference type="Gene3D" id="3.40.50.150">
    <property type="entry name" value="Vaccinia Virus protein VP39"/>
    <property type="match status" value="1"/>
</dbReference>
<feature type="transmembrane region" description="Helical" evidence="5">
    <location>
        <begin position="133"/>
        <end position="155"/>
    </location>
</feature>
<dbReference type="GO" id="GO:0008171">
    <property type="term" value="F:O-methyltransferase activity"/>
    <property type="evidence" value="ECO:0007669"/>
    <property type="project" value="InterPro"/>
</dbReference>
<dbReference type="AlphaFoldDB" id="A0A5N6L694"/>
<dbReference type="GO" id="GO:0046983">
    <property type="term" value="F:protein dimerization activity"/>
    <property type="evidence" value="ECO:0007669"/>
    <property type="project" value="InterPro"/>
</dbReference>
<dbReference type="Gene3D" id="1.10.10.10">
    <property type="entry name" value="Winged helix-like DNA-binding domain superfamily/Winged helix DNA-binding domain"/>
    <property type="match status" value="1"/>
</dbReference>
<keyword evidence="1" id="KW-0489">Methyltransferase</keyword>
<dbReference type="InterPro" id="IPR029063">
    <property type="entry name" value="SAM-dependent_MTases_sf"/>
</dbReference>
<gene>
    <name evidence="8" type="ORF">FH972_027159</name>
</gene>
<name>A0A5N6L694_9ROSI</name>
<evidence type="ECO:0000259" key="7">
    <source>
        <dbReference type="Pfam" id="PF08100"/>
    </source>
</evidence>
<proteinExistence type="predicted"/>
<evidence type="ECO:0000256" key="3">
    <source>
        <dbReference type="ARBA" id="ARBA00022691"/>
    </source>
</evidence>
<evidence type="ECO:0000259" key="6">
    <source>
        <dbReference type="Pfam" id="PF00891"/>
    </source>
</evidence>
<dbReference type="GO" id="GO:0032259">
    <property type="term" value="P:methylation"/>
    <property type="evidence" value="ECO:0007669"/>
    <property type="project" value="UniProtKB-KW"/>
</dbReference>